<reference evidence="2 3" key="1">
    <citation type="journal article" date="2017" name="ISME J.">
        <title>Potential for microbial H2 and metal transformations associated with novel bacteria and archaea in deep terrestrial subsurface sediments.</title>
        <authorList>
            <person name="Hernsdorf A.W."/>
            <person name="Amano Y."/>
            <person name="Miyakawa K."/>
            <person name="Ise K."/>
            <person name="Suzuki Y."/>
            <person name="Anantharaman K."/>
            <person name="Probst A."/>
            <person name="Burstein D."/>
            <person name="Thomas B.C."/>
            <person name="Banfield J.F."/>
        </authorList>
    </citation>
    <scope>NUCLEOTIDE SEQUENCE [LARGE SCALE GENOMIC DNA]</scope>
    <source>
        <strain evidence="2">HGW-Actinobacteria-3</strain>
    </source>
</reference>
<sequence length="176" mass="20584">MVDEKKLLPVNMRELCWALDDSSFTINRYLDLETGEIVEQIEFDDAYYDDNEEELEDPVSEMIEEDPDRFEYIDPLPSFESYRHMEAFIPTVQDPHLKDLFVMAIDGRGAFKRFKDVLNRYPEEEERWSQFKERKMMCIAMDFLDSIGVEPVGDRLRGATAPDGGESRHTPGEPCQ</sequence>
<gene>
    <name evidence="2" type="ORF">CVT63_03365</name>
</gene>
<dbReference type="InterPro" id="IPR005361">
    <property type="entry name" value="UPF0158"/>
</dbReference>
<protein>
    <submittedName>
        <fullName evidence="2">Uncharacterized protein</fullName>
    </submittedName>
</protein>
<evidence type="ECO:0000256" key="1">
    <source>
        <dbReference type="SAM" id="MobiDB-lite"/>
    </source>
</evidence>
<dbReference type="EMBL" id="PHEX01000021">
    <property type="protein sequence ID" value="PKQ28321.1"/>
    <property type="molecule type" value="Genomic_DNA"/>
</dbReference>
<comment type="caution">
    <text evidence="2">The sequence shown here is derived from an EMBL/GenBank/DDBJ whole genome shotgun (WGS) entry which is preliminary data.</text>
</comment>
<feature type="compositionally biased region" description="Basic and acidic residues" evidence="1">
    <location>
        <begin position="165"/>
        <end position="176"/>
    </location>
</feature>
<accession>A0A2N3G6I3</accession>
<feature type="region of interest" description="Disordered" evidence="1">
    <location>
        <begin position="154"/>
        <end position="176"/>
    </location>
</feature>
<evidence type="ECO:0000313" key="3">
    <source>
        <dbReference type="Proteomes" id="UP000233654"/>
    </source>
</evidence>
<dbReference type="AlphaFoldDB" id="A0A2N3G6I3"/>
<name>A0A2N3G6I3_9ACTN</name>
<proteinExistence type="predicted"/>
<dbReference type="Proteomes" id="UP000233654">
    <property type="component" value="Unassembled WGS sequence"/>
</dbReference>
<dbReference type="Pfam" id="PF03682">
    <property type="entry name" value="UPF0158"/>
    <property type="match status" value="1"/>
</dbReference>
<organism evidence="2 3">
    <name type="scientific">Candidatus Anoxymicrobium japonicum</name>
    <dbReference type="NCBI Taxonomy" id="2013648"/>
    <lineage>
        <taxon>Bacteria</taxon>
        <taxon>Bacillati</taxon>
        <taxon>Actinomycetota</taxon>
        <taxon>Candidatus Geothermincolia</taxon>
        <taxon>Candidatus Geothermincolales</taxon>
        <taxon>Candidatus Anoxymicrobiaceae</taxon>
        <taxon>Candidatus Anoxymicrobium</taxon>
    </lineage>
</organism>
<evidence type="ECO:0000313" key="2">
    <source>
        <dbReference type="EMBL" id="PKQ28321.1"/>
    </source>
</evidence>